<evidence type="ECO:0000256" key="4">
    <source>
        <dbReference type="ARBA" id="ARBA00023004"/>
    </source>
</evidence>
<evidence type="ECO:0000256" key="2">
    <source>
        <dbReference type="ARBA" id="ARBA00022714"/>
    </source>
</evidence>
<dbReference type="InterPro" id="IPR001055">
    <property type="entry name" value="Adrenodoxin-like"/>
</dbReference>
<evidence type="ECO:0000259" key="7">
    <source>
        <dbReference type="PROSITE" id="PS51085"/>
    </source>
</evidence>
<evidence type="ECO:0000313" key="9">
    <source>
        <dbReference type="Proteomes" id="UP001361570"/>
    </source>
</evidence>
<proteinExistence type="inferred from homology"/>
<dbReference type="Proteomes" id="UP001361570">
    <property type="component" value="Unassembled WGS sequence"/>
</dbReference>
<dbReference type="PROSITE" id="PS51085">
    <property type="entry name" value="2FE2S_FER_2"/>
    <property type="match status" value="1"/>
</dbReference>
<dbReference type="InterPro" id="IPR001041">
    <property type="entry name" value="2Fe-2S_ferredoxin-type"/>
</dbReference>
<dbReference type="Pfam" id="PF00111">
    <property type="entry name" value="Fer2"/>
    <property type="match status" value="1"/>
</dbReference>
<dbReference type="PANTHER" id="PTHR23426:SF65">
    <property type="entry name" value="FERREDOXIN-2, MITOCHONDRIAL"/>
    <property type="match status" value="1"/>
</dbReference>
<reference evidence="8 9" key="1">
    <citation type="submission" date="2024-03" db="EMBL/GenBank/DDBJ databases">
        <title>Draft genome sequence of Klenkia sp. LSe6-5.</title>
        <authorList>
            <person name="Duangmal K."/>
            <person name="Chantavorakit T."/>
        </authorList>
    </citation>
    <scope>NUCLEOTIDE SEQUENCE [LARGE SCALE GENOMIC DNA]</scope>
    <source>
        <strain evidence="8 9">LSe6-5</strain>
    </source>
</reference>
<dbReference type="EMBL" id="JBAPLU010000004">
    <property type="protein sequence ID" value="MEI4271198.1"/>
    <property type="molecule type" value="Genomic_DNA"/>
</dbReference>
<dbReference type="CDD" id="cd00207">
    <property type="entry name" value="fer2"/>
    <property type="match status" value="1"/>
</dbReference>
<dbReference type="Gene3D" id="3.10.20.30">
    <property type="match status" value="1"/>
</dbReference>
<name>A0ABU8DRE2_9ACTN</name>
<comment type="similarity">
    <text evidence="1">Belongs to the adrenodoxin/putidaredoxin family.</text>
</comment>
<dbReference type="InterPro" id="IPR036010">
    <property type="entry name" value="2Fe-2S_ferredoxin-like_sf"/>
</dbReference>
<comment type="cofactor">
    <cofactor evidence="6">
        <name>[2Fe-2S] cluster</name>
        <dbReference type="ChEBI" id="CHEBI:190135"/>
    </cofactor>
</comment>
<keyword evidence="9" id="KW-1185">Reference proteome</keyword>
<evidence type="ECO:0000313" key="8">
    <source>
        <dbReference type="EMBL" id="MEI4271198.1"/>
    </source>
</evidence>
<organism evidence="8 9">
    <name type="scientific">Klenkia sesuvii</name>
    <dbReference type="NCBI Taxonomy" id="3103137"/>
    <lineage>
        <taxon>Bacteria</taxon>
        <taxon>Bacillati</taxon>
        <taxon>Actinomycetota</taxon>
        <taxon>Actinomycetes</taxon>
        <taxon>Geodermatophilales</taxon>
        <taxon>Geodermatophilaceae</taxon>
        <taxon>Klenkia</taxon>
    </lineage>
</organism>
<protein>
    <submittedName>
        <fullName evidence="8">2Fe-2S iron-sulfur cluster-binding protein</fullName>
    </submittedName>
</protein>
<keyword evidence="2" id="KW-0001">2Fe-2S</keyword>
<evidence type="ECO:0000256" key="5">
    <source>
        <dbReference type="ARBA" id="ARBA00023014"/>
    </source>
</evidence>
<evidence type="ECO:0000256" key="3">
    <source>
        <dbReference type="ARBA" id="ARBA00022723"/>
    </source>
</evidence>
<comment type="caution">
    <text evidence="8">The sequence shown here is derived from an EMBL/GenBank/DDBJ whole genome shotgun (WGS) entry which is preliminary data.</text>
</comment>
<feature type="domain" description="2Fe-2S ferredoxin-type" evidence="7">
    <location>
        <begin position="2"/>
        <end position="107"/>
    </location>
</feature>
<dbReference type="PROSITE" id="PS00814">
    <property type="entry name" value="ADX"/>
    <property type="match status" value="1"/>
</dbReference>
<gene>
    <name evidence="8" type="ORF">TEK04_05645</name>
</gene>
<sequence>MPTVTYHHDSGEPDVVDVDAGTSLMHAAVRHGVRGIVGECGGQAMCATCHVYVREPWLGVLPDVGEDEDEMLDCTTAPRDDDRSRLSCQLLAGPDLDGVEVDVPASQV</sequence>
<keyword evidence="3" id="KW-0479">Metal-binding</keyword>
<evidence type="ECO:0000256" key="6">
    <source>
        <dbReference type="ARBA" id="ARBA00034078"/>
    </source>
</evidence>
<accession>A0ABU8DRE2</accession>
<dbReference type="InterPro" id="IPR018298">
    <property type="entry name" value="Adrenodoxin_Fe-S_BS"/>
</dbReference>
<keyword evidence="4" id="KW-0408">Iron</keyword>
<dbReference type="SUPFAM" id="SSF54292">
    <property type="entry name" value="2Fe-2S ferredoxin-like"/>
    <property type="match status" value="1"/>
</dbReference>
<evidence type="ECO:0000256" key="1">
    <source>
        <dbReference type="ARBA" id="ARBA00010914"/>
    </source>
</evidence>
<dbReference type="PANTHER" id="PTHR23426">
    <property type="entry name" value="FERREDOXIN/ADRENODOXIN"/>
    <property type="match status" value="1"/>
</dbReference>
<dbReference type="InterPro" id="IPR012675">
    <property type="entry name" value="Beta-grasp_dom_sf"/>
</dbReference>
<dbReference type="RefSeq" id="WP_336403339.1">
    <property type="nucleotide sequence ID" value="NZ_JBAPLU010000004.1"/>
</dbReference>
<keyword evidence="5" id="KW-0411">Iron-sulfur</keyword>